<evidence type="ECO:0000313" key="1">
    <source>
        <dbReference type="EMBL" id="KUL64367.1"/>
    </source>
</evidence>
<reference evidence="2" key="1">
    <citation type="submission" date="2015-10" db="EMBL/GenBank/DDBJ databases">
        <authorList>
            <person name="Ju K.-S."/>
            <person name="Doroghazi J.R."/>
            <person name="Metcalf W.W."/>
        </authorList>
    </citation>
    <scope>NUCLEOTIDE SEQUENCE [LARGE SCALE GENOMIC DNA]</scope>
    <source>
        <strain evidence="2">NRRL F-8817</strain>
    </source>
</reference>
<accession>A0A0X3X5D3</accession>
<dbReference type="AlphaFoldDB" id="A0A0X3X5D3"/>
<proteinExistence type="predicted"/>
<comment type="caution">
    <text evidence="1">The sequence shown here is derived from an EMBL/GenBank/DDBJ whole genome shotgun (WGS) entry which is preliminary data.</text>
</comment>
<name>A0A0X3X5D3_STRVO</name>
<protein>
    <submittedName>
        <fullName evidence="1">Uncharacterized protein</fullName>
    </submittedName>
</protein>
<dbReference type="RefSeq" id="WP_059143275.1">
    <property type="nucleotide sequence ID" value="NZ_LLZJ01000095.1"/>
</dbReference>
<sequence>MTGPNGETTLPQVLLDAADAAPGQVLVPVRGDGGERTVTFARLRDEPLRVAVGGTERHIADYLPPAAASGYAERSWLPGTIASRRLVSLPHTAVSGLPLVHGLVNASHAHAYWDAVEAAGVSAAPLRLLGHTIATEPPSHRGTEPPWHRATVARDDFSRDVLTGSESRRSRC</sequence>
<gene>
    <name evidence="1" type="ORF">ADL28_09430</name>
</gene>
<dbReference type="Proteomes" id="UP000053413">
    <property type="component" value="Unassembled WGS sequence"/>
</dbReference>
<organism evidence="1 2">
    <name type="scientific">Streptomyces violaceusniger</name>
    <dbReference type="NCBI Taxonomy" id="68280"/>
    <lineage>
        <taxon>Bacteria</taxon>
        <taxon>Bacillati</taxon>
        <taxon>Actinomycetota</taxon>
        <taxon>Actinomycetes</taxon>
        <taxon>Kitasatosporales</taxon>
        <taxon>Streptomycetaceae</taxon>
        <taxon>Streptomyces</taxon>
        <taxon>Streptomyces violaceusniger group</taxon>
    </lineage>
</organism>
<evidence type="ECO:0000313" key="2">
    <source>
        <dbReference type="Proteomes" id="UP000053413"/>
    </source>
</evidence>
<dbReference type="EMBL" id="LLZJ01000095">
    <property type="protein sequence ID" value="KUL64367.1"/>
    <property type="molecule type" value="Genomic_DNA"/>
</dbReference>